<sequence length="416" mass="49293">MAFDKGNMIYYGKRVNQISYPGRFTEQQWSETNSLAHKSSQTERQRVENLLAESFRLADETEDIRQWNQQNVEYQFKKRIQDIRHWIEELDIKYNEIGEQIDDTGVYIKRLENASASIDPVVKIDKEILHKRENRIGIDLVNDEPQKQVLKELQLLQDSKEVAEKHLAAAKESLRLLRKFQFDLNKELKDKKMAMEVDTTAQNILEHSPHVQRQTPEVIRDYSHVRDEREWETLTKRYKLNADQLLRSSTAFRIEVESFLRLLCEELEKQVCNTNAAFEKRLWEIRSAKSKLEQEHLDVTLNIREMEDALDKLKKAFVEKESSLALTETRMNIRNQRPNLELVNDSLQRHLNFEAEQLKITMQRIQVQIQQTKLAFHKIQAHQMELEEAINVKINSIAIDETIIQPLRKQISIQKH</sequence>
<keyword evidence="6 10" id="KW-0969">Cilium</keyword>
<protein>
    <recommendedName>
        <fullName evidence="10">Tektin</fullName>
    </recommendedName>
</protein>
<evidence type="ECO:0000256" key="10">
    <source>
        <dbReference type="RuleBase" id="RU367040"/>
    </source>
</evidence>
<dbReference type="PRINTS" id="PR00511">
    <property type="entry name" value="TEKTIN"/>
</dbReference>
<evidence type="ECO:0000313" key="12">
    <source>
        <dbReference type="EMBL" id="CAL8090684.1"/>
    </source>
</evidence>
<keyword evidence="3" id="KW-0963">Cytoplasm</keyword>
<evidence type="ECO:0000313" key="13">
    <source>
        <dbReference type="Proteomes" id="UP001642540"/>
    </source>
</evidence>
<evidence type="ECO:0000256" key="1">
    <source>
        <dbReference type="ARBA" id="ARBA00004611"/>
    </source>
</evidence>
<dbReference type="Pfam" id="PF03148">
    <property type="entry name" value="Tektin"/>
    <property type="match status" value="1"/>
</dbReference>
<evidence type="ECO:0000256" key="6">
    <source>
        <dbReference type="ARBA" id="ARBA00023069"/>
    </source>
</evidence>
<comment type="function">
    <text evidence="9">Microtubule inner protein (MIP) part of the dynein-decorated doublet microtubules (DMTs) in cilia and flagellar axoneme. Forms filamentous polymers in the walls of ciliary and flagellar microtubules.</text>
</comment>
<evidence type="ECO:0000256" key="3">
    <source>
        <dbReference type="ARBA" id="ARBA00022490"/>
    </source>
</evidence>
<dbReference type="InterPro" id="IPR048256">
    <property type="entry name" value="Tektin-like"/>
</dbReference>
<dbReference type="Proteomes" id="UP001642540">
    <property type="component" value="Unassembled WGS sequence"/>
</dbReference>
<evidence type="ECO:0000256" key="2">
    <source>
        <dbReference type="ARBA" id="ARBA00007209"/>
    </source>
</evidence>
<evidence type="ECO:0000256" key="11">
    <source>
        <dbReference type="SAM" id="Coils"/>
    </source>
</evidence>
<dbReference type="PANTHER" id="PTHR19960:SF25">
    <property type="entry name" value="TEKTIN-1"/>
    <property type="match status" value="1"/>
</dbReference>
<comment type="similarity">
    <text evidence="2 10">Belongs to the tektin family.</text>
</comment>
<accession>A0ABP1Q608</accession>
<proteinExistence type="inferred from homology"/>
<organism evidence="12 13">
    <name type="scientific">Orchesella dallaii</name>
    <dbReference type="NCBI Taxonomy" id="48710"/>
    <lineage>
        <taxon>Eukaryota</taxon>
        <taxon>Metazoa</taxon>
        <taxon>Ecdysozoa</taxon>
        <taxon>Arthropoda</taxon>
        <taxon>Hexapoda</taxon>
        <taxon>Collembola</taxon>
        <taxon>Entomobryomorpha</taxon>
        <taxon>Entomobryoidea</taxon>
        <taxon>Orchesellidae</taxon>
        <taxon>Orchesellinae</taxon>
        <taxon>Orchesella</taxon>
    </lineage>
</organism>
<comment type="subcellular location">
    <subcellularLocation>
        <location evidence="10">Cytoplasm</location>
        <location evidence="10">Cytoskeleton</location>
        <location evidence="10">Cilium axoneme</location>
    </subcellularLocation>
    <subcellularLocation>
        <location evidence="1">Cytoplasm</location>
        <location evidence="1">Cytoskeleton</location>
        <location evidence="1">Flagellum axoneme</location>
    </subcellularLocation>
</comment>
<evidence type="ECO:0000256" key="5">
    <source>
        <dbReference type="ARBA" id="ARBA00023054"/>
    </source>
</evidence>
<feature type="coiled-coil region" evidence="11">
    <location>
        <begin position="275"/>
        <end position="323"/>
    </location>
</feature>
<evidence type="ECO:0000256" key="4">
    <source>
        <dbReference type="ARBA" id="ARBA00022846"/>
    </source>
</evidence>
<dbReference type="PANTHER" id="PTHR19960">
    <property type="entry name" value="TEKTIN"/>
    <property type="match status" value="1"/>
</dbReference>
<keyword evidence="13" id="KW-1185">Reference proteome</keyword>
<keyword evidence="8 10" id="KW-0966">Cell projection</keyword>
<dbReference type="EMBL" id="CAXLJM020000024">
    <property type="protein sequence ID" value="CAL8090684.1"/>
    <property type="molecule type" value="Genomic_DNA"/>
</dbReference>
<keyword evidence="4 10" id="KW-0282">Flagellum</keyword>
<comment type="caution">
    <text evidence="12">The sequence shown here is derived from an EMBL/GenBank/DDBJ whole genome shotgun (WGS) entry which is preliminary data.</text>
</comment>
<gene>
    <name evidence="12" type="ORF">ODALV1_LOCUS7725</name>
</gene>
<name>A0ABP1Q608_9HEXA</name>
<reference evidence="12 13" key="1">
    <citation type="submission" date="2024-08" db="EMBL/GenBank/DDBJ databases">
        <authorList>
            <person name="Cucini C."/>
            <person name="Frati F."/>
        </authorList>
    </citation>
    <scope>NUCLEOTIDE SEQUENCE [LARGE SCALE GENOMIC DNA]</scope>
</reference>
<evidence type="ECO:0000256" key="7">
    <source>
        <dbReference type="ARBA" id="ARBA00023212"/>
    </source>
</evidence>
<evidence type="ECO:0000256" key="8">
    <source>
        <dbReference type="ARBA" id="ARBA00023273"/>
    </source>
</evidence>
<evidence type="ECO:0000256" key="9">
    <source>
        <dbReference type="ARBA" id="ARBA00045224"/>
    </source>
</evidence>
<dbReference type="InterPro" id="IPR000435">
    <property type="entry name" value="Tektins"/>
</dbReference>
<keyword evidence="7" id="KW-0206">Cytoskeleton</keyword>
<keyword evidence="5 11" id="KW-0175">Coiled coil</keyword>